<keyword evidence="2 10" id="KW-0479">Metal-binding</keyword>
<sequence length="235" mass="26139">MIGYSPERNDDYVAVSRQAIEGYIVGFEPLANADRVHHILLFGCTEPAHATGFWKGGETCSGTTHILYAWARNAPSLDLPNGVGFSIGHESDNIRYLVLQVHYAQPFAGDVKDFSGVTLHLTQKQPQNLAAVLLFVSGESIPPARSQVQINVSCEYNQPTEMHPFAFRTHTHGMGRVVSAYYKHEGQWNKIGVRNPQWPQLFEMITTNPVIRKGDLMAATCRFDSHDKTKPVAMG</sequence>
<keyword evidence="7 11" id="KW-1015">Disulfide bond</keyword>
<dbReference type="EMBL" id="KZ354913">
    <property type="protein sequence ID" value="PIO60728.1"/>
    <property type="molecule type" value="Genomic_DNA"/>
</dbReference>
<dbReference type="GO" id="GO:0006518">
    <property type="term" value="P:peptide metabolic process"/>
    <property type="evidence" value="ECO:0007669"/>
    <property type="project" value="InterPro"/>
</dbReference>
<dbReference type="PANTHER" id="PTHR10680">
    <property type="entry name" value="PEPTIDYL-GLYCINE ALPHA-AMIDATING MONOOXYGENASE"/>
    <property type="match status" value="1"/>
</dbReference>
<evidence type="ECO:0000313" key="15">
    <source>
        <dbReference type="Proteomes" id="UP000230423"/>
    </source>
</evidence>
<dbReference type="Gene3D" id="2.60.120.230">
    <property type="match status" value="1"/>
</dbReference>
<feature type="binding site" evidence="10">
    <location>
        <position position="37"/>
    </location>
    <ligand>
        <name>Cu(2+)</name>
        <dbReference type="ChEBI" id="CHEBI:29036"/>
        <label>1</label>
        <note>catalytic</note>
    </ligand>
</feature>
<feature type="non-terminal residue" evidence="14">
    <location>
        <position position="235"/>
    </location>
</feature>
<evidence type="ECO:0000259" key="12">
    <source>
        <dbReference type="Pfam" id="PF01082"/>
    </source>
</evidence>
<comment type="cofactor">
    <cofactor evidence="10">
        <name>Cu(2+)</name>
        <dbReference type="ChEBI" id="CHEBI:29036"/>
    </cofactor>
    <text evidence="10">Binds 2 Cu(2+) ions per subunit.</text>
</comment>
<dbReference type="GO" id="GO:0004504">
    <property type="term" value="F:peptidylglycine monooxygenase activity"/>
    <property type="evidence" value="ECO:0007669"/>
    <property type="project" value="UniProtKB-EC"/>
</dbReference>
<dbReference type="InterPro" id="IPR024548">
    <property type="entry name" value="Cu2_monoox_C"/>
</dbReference>
<evidence type="ECO:0000256" key="5">
    <source>
        <dbReference type="ARBA" id="ARBA00023008"/>
    </source>
</evidence>
<protein>
    <recommendedName>
        <fullName evidence="1">peptidylglycine monooxygenase</fullName>
        <ecNumber evidence="1">1.14.17.3</ecNumber>
    </recommendedName>
</protein>
<dbReference type="InterPro" id="IPR008977">
    <property type="entry name" value="PHM/PNGase_F_dom_sf"/>
</dbReference>
<evidence type="ECO:0000256" key="11">
    <source>
        <dbReference type="PIRSR" id="PIRSR600720-3"/>
    </source>
</evidence>
<feature type="domain" description="Copper type II ascorbate-dependent monooxygenase N-terminal" evidence="12">
    <location>
        <begin position="19"/>
        <end position="106"/>
    </location>
</feature>
<feature type="domain" description="Copper type II ascorbate-dependent monooxygenase C-terminal" evidence="13">
    <location>
        <begin position="130"/>
        <end position="235"/>
    </location>
</feature>
<feature type="binding site" evidence="10">
    <location>
        <position position="102"/>
    </location>
    <ligand>
        <name>Cu(2+)</name>
        <dbReference type="ChEBI" id="CHEBI:29036"/>
        <label>1</label>
        <note>catalytic</note>
    </ligand>
</feature>
<feature type="binding site" evidence="10">
    <location>
        <position position="38"/>
    </location>
    <ligand>
        <name>Cu(2+)</name>
        <dbReference type="ChEBI" id="CHEBI:29036"/>
        <label>1</label>
        <note>catalytic</note>
    </ligand>
</feature>
<dbReference type="InterPro" id="IPR036939">
    <property type="entry name" value="Cu2_ascorb_mOase_N_sf"/>
</dbReference>
<keyword evidence="5 10" id="KW-0186">Copper</keyword>
<dbReference type="PANTHER" id="PTHR10680:SF14">
    <property type="entry name" value="PEPTIDYL-GLYCINE ALPHA-AMIDATING MONOOXYGENASE"/>
    <property type="match status" value="1"/>
</dbReference>
<dbReference type="GO" id="GO:0005507">
    <property type="term" value="F:copper ion binding"/>
    <property type="evidence" value="ECO:0007669"/>
    <property type="project" value="InterPro"/>
</dbReference>
<evidence type="ECO:0000256" key="10">
    <source>
        <dbReference type="PIRSR" id="PIRSR600720-2"/>
    </source>
</evidence>
<evidence type="ECO:0000256" key="6">
    <source>
        <dbReference type="ARBA" id="ARBA00023033"/>
    </source>
</evidence>
<dbReference type="InterPro" id="IPR014784">
    <property type="entry name" value="Cu2_ascorb_mOase-like_C"/>
</dbReference>
<evidence type="ECO:0000313" key="14">
    <source>
        <dbReference type="EMBL" id="PIO60728.1"/>
    </source>
</evidence>
<keyword evidence="15" id="KW-1185">Reference proteome</keyword>
<dbReference type="Pfam" id="PF03712">
    <property type="entry name" value="Cu2_monoox_C"/>
    <property type="match status" value="1"/>
</dbReference>
<evidence type="ECO:0000259" key="13">
    <source>
        <dbReference type="Pfam" id="PF03712"/>
    </source>
</evidence>
<dbReference type="SUPFAM" id="SSF49742">
    <property type="entry name" value="PHM/PNGase F"/>
    <property type="match status" value="2"/>
</dbReference>
<dbReference type="PRINTS" id="PR00790">
    <property type="entry name" value="PAMONOXGNASE"/>
</dbReference>
<accession>A0A2G9TS56</accession>
<dbReference type="PROSITE" id="PS00085">
    <property type="entry name" value="CU2_MONOOXYGENASE_2"/>
    <property type="match status" value="1"/>
</dbReference>
<dbReference type="OrthoDB" id="10044505at2759"/>
<dbReference type="AlphaFoldDB" id="A0A2G9TS56"/>
<evidence type="ECO:0000256" key="9">
    <source>
        <dbReference type="ARBA" id="ARBA00048431"/>
    </source>
</evidence>
<dbReference type="GO" id="GO:0016020">
    <property type="term" value="C:membrane"/>
    <property type="evidence" value="ECO:0007669"/>
    <property type="project" value="InterPro"/>
</dbReference>
<dbReference type="GO" id="GO:0005576">
    <property type="term" value="C:extracellular region"/>
    <property type="evidence" value="ECO:0007669"/>
    <property type="project" value="TreeGrafter"/>
</dbReference>
<comment type="catalytic activity">
    <reaction evidence="9">
        <text>a [peptide]-C-terminal glycine + 2 L-ascorbate + O2 = a [peptide]-C-terminal (2S)-2-hydroxyglycine + 2 monodehydro-L-ascorbate radical + H2O</text>
        <dbReference type="Rhea" id="RHEA:21452"/>
        <dbReference type="Rhea" id="RHEA-COMP:13486"/>
        <dbReference type="Rhea" id="RHEA-COMP:15321"/>
        <dbReference type="ChEBI" id="CHEBI:15377"/>
        <dbReference type="ChEBI" id="CHEBI:15379"/>
        <dbReference type="ChEBI" id="CHEBI:38290"/>
        <dbReference type="ChEBI" id="CHEBI:59513"/>
        <dbReference type="ChEBI" id="CHEBI:137000"/>
        <dbReference type="ChEBI" id="CHEBI:142768"/>
        <dbReference type="EC" id="1.14.17.3"/>
    </reaction>
</comment>
<dbReference type="InterPro" id="IPR000720">
    <property type="entry name" value="PHM/PAL"/>
</dbReference>
<evidence type="ECO:0000256" key="4">
    <source>
        <dbReference type="ARBA" id="ARBA00023002"/>
    </source>
</evidence>
<proteinExistence type="predicted"/>
<dbReference type="InterPro" id="IPR000323">
    <property type="entry name" value="Cu2_ascorb_mOase_N"/>
</dbReference>
<evidence type="ECO:0000256" key="2">
    <source>
        <dbReference type="ARBA" id="ARBA00022723"/>
    </source>
</evidence>
<name>A0A2G9TS56_TELCI</name>
<dbReference type="Gene3D" id="2.60.120.310">
    <property type="entry name" value="Copper type II, ascorbate-dependent monooxygenase, N-terminal domain"/>
    <property type="match status" value="1"/>
</dbReference>
<evidence type="ECO:0000256" key="8">
    <source>
        <dbReference type="ARBA" id="ARBA00023180"/>
    </source>
</evidence>
<evidence type="ECO:0000256" key="1">
    <source>
        <dbReference type="ARBA" id="ARBA00012689"/>
    </source>
</evidence>
<feature type="disulfide bond" evidence="11">
    <location>
        <begin position="44"/>
        <end position="60"/>
    </location>
</feature>
<feature type="binding site" evidence="10">
    <location>
        <position position="172"/>
    </location>
    <ligand>
        <name>Cu(2+)</name>
        <dbReference type="ChEBI" id="CHEBI:29036"/>
        <label>1</label>
        <note>catalytic</note>
    </ligand>
</feature>
<dbReference type="EC" id="1.14.17.3" evidence="1"/>
<dbReference type="Proteomes" id="UP000230423">
    <property type="component" value="Unassembled WGS sequence"/>
</dbReference>
<keyword evidence="4" id="KW-0560">Oxidoreductase</keyword>
<keyword evidence="8" id="KW-0325">Glycoprotein</keyword>
<evidence type="ECO:0000256" key="3">
    <source>
        <dbReference type="ARBA" id="ARBA00022729"/>
    </source>
</evidence>
<reference evidence="14 15" key="1">
    <citation type="submission" date="2015-09" db="EMBL/GenBank/DDBJ databases">
        <title>Draft genome of the parasitic nematode Teladorsagia circumcincta isolate WARC Sus (inbred).</title>
        <authorList>
            <person name="Mitreva M."/>
        </authorList>
    </citation>
    <scope>NUCLEOTIDE SEQUENCE [LARGE SCALE GENOMIC DNA]</scope>
    <source>
        <strain evidence="14 15">S</strain>
    </source>
</reference>
<dbReference type="InterPro" id="IPR014783">
    <property type="entry name" value="Cu2_ascorb_mOase_CS-2"/>
</dbReference>
<keyword evidence="6 14" id="KW-0503">Monooxygenase</keyword>
<gene>
    <name evidence="14" type="ORF">TELCIR_17768</name>
</gene>
<feature type="binding site" evidence="10">
    <location>
        <position position="170"/>
    </location>
    <ligand>
        <name>Cu(2+)</name>
        <dbReference type="ChEBI" id="CHEBI:29036"/>
        <label>1</label>
        <note>catalytic</note>
    </ligand>
</feature>
<evidence type="ECO:0000256" key="7">
    <source>
        <dbReference type="ARBA" id="ARBA00023157"/>
    </source>
</evidence>
<dbReference type="Pfam" id="PF01082">
    <property type="entry name" value="Cu2_monooxygen"/>
    <property type="match status" value="1"/>
</dbReference>
<organism evidence="14 15">
    <name type="scientific">Teladorsagia circumcincta</name>
    <name type="common">Brown stomach worm</name>
    <name type="synonym">Ostertagia circumcincta</name>
    <dbReference type="NCBI Taxonomy" id="45464"/>
    <lineage>
        <taxon>Eukaryota</taxon>
        <taxon>Metazoa</taxon>
        <taxon>Ecdysozoa</taxon>
        <taxon>Nematoda</taxon>
        <taxon>Chromadorea</taxon>
        <taxon>Rhabditida</taxon>
        <taxon>Rhabditina</taxon>
        <taxon>Rhabditomorpha</taxon>
        <taxon>Strongyloidea</taxon>
        <taxon>Trichostrongylidae</taxon>
        <taxon>Teladorsagia</taxon>
    </lineage>
</organism>
<keyword evidence="3" id="KW-0732">Signal</keyword>